<proteinExistence type="predicted"/>
<evidence type="ECO:0008006" key="3">
    <source>
        <dbReference type="Google" id="ProtNLM"/>
    </source>
</evidence>
<dbReference type="InterPro" id="IPR036047">
    <property type="entry name" value="F-box-like_dom_sf"/>
</dbReference>
<keyword evidence="2" id="KW-1185">Reference proteome</keyword>
<accession>A0A8H6WIZ5</accession>
<dbReference type="Gene3D" id="3.80.10.10">
    <property type="entry name" value="Ribonuclease Inhibitor"/>
    <property type="match status" value="1"/>
</dbReference>
<sequence length="444" mass="50016">MAELSPILQFPLEIIWRIFDHVVEDHIEEKEWSALPFKPATVLASVCRPWRQAALGHSALWARIIIPPCSYEDIRDVPQIIRTSLERAATRPLLLRVYKNEWLPLVTSSSTQWHELHLYHPSANNTGLASVPGHIPNLHKLMFIVNLFNLFFNDSDDEDSENLGPTTAFSNAPHLREVDLVVATTKHIILPWAQLTHLRCRWQTATGCLQILQQTTNLQVLELAVTDDWQDNATVVLHHLRVLTVKMTVKGADLPQLVLPEKEAAHSILGHLTLPSLRHFTIELGPLSLSLTFVSQLIECSNFPLESLSLLGLGFKDELLAFAGITSLSQITVQLTLHRYDSEQNTYEIIERLATDATVFAALRELVFLPPLDFECSLDLYDNVVLLLQARPQLKRFHFDARPSLPLNCRAQTLQTLIALAGEGRDIRIHDFSGIVEESGNGHG</sequence>
<dbReference type="OrthoDB" id="2874222at2759"/>
<reference evidence="1" key="1">
    <citation type="submission" date="2020-05" db="EMBL/GenBank/DDBJ databases">
        <title>Mycena genomes resolve the evolution of fungal bioluminescence.</title>
        <authorList>
            <person name="Tsai I.J."/>
        </authorList>
    </citation>
    <scope>NUCLEOTIDE SEQUENCE</scope>
    <source>
        <strain evidence="1">110903Hualien_Pintung</strain>
    </source>
</reference>
<dbReference type="SUPFAM" id="SSF81383">
    <property type="entry name" value="F-box domain"/>
    <property type="match status" value="1"/>
</dbReference>
<protein>
    <recommendedName>
        <fullName evidence="3">F-box domain-containing protein</fullName>
    </recommendedName>
</protein>
<evidence type="ECO:0000313" key="2">
    <source>
        <dbReference type="Proteomes" id="UP000613580"/>
    </source>
</evidence>
<comment type="caution">
    <text evidence="1">The sequence shown here is derived from an EMBL/GenBank/DDBJ whole genome shotgun (WGS) entry which is preliminary data.</text>
</comment>
<gene>
    <name evidence="1" type="ORF">HMN09_00271300</name>
</gene>
<dbReference type="AlphaFoldDB" id="A0A8H6WIZ5"/>
<evidence type="ECO:0000313" key="1">
    <source>
        <dbReference type="EMBL" id="KAF7319337.1"/>
    </source>
</evidence>
<dbReference type="Proteomes" id="UP000613580">
    <property type="component" value="Unassembled WGS sequence"/>
</dbReference>
<name>A0A8H6WIZ5_MYCCL</name>
<organism evidence="1 2">
    <name type="scientific">Mycena chlorophos</name>
    <name type="common">Agaric fungus</name>
    <name type="synonym">Agaricus chlorophos</name>
    <dbReference type="NCBI Taxonomy" id="658473"/>
    <lineage>
        <taxon>Eukaryota</taxon>
        <taxon>Fungi</taxon>
        <taxon>Dikarya</taxon>
        <taxon>Basidiomycota</taxon>
        <taxon>Agaricomycotina</taxon>
        <taxon>Agaricomycetes</taxon>
        <taxon>Agaricomycetidae</taxon>
        <taxon>Agaricales</taxon>
        <taxon>Marasmiineae</taxon>
        <taxon>Mycenaceae</taxon>
        <taxon>Mycena</taxon>
    </lineage>
</organism>
<dbReference type="InterPro" id="IPR032675">
    <property type="entry name" value="LRR_dom_sf"/>
</dbReference>
<dbReference type="EMBL" id="JACAZE010000003">
    <property type="protein sequence ID" value="KAF7319337.1"/>
    <property type="molecule type" value="Genomic_DNA"/>
</dbReference>